<keyword evidence="2 8" id="KW-0813">Transport</keyword>
<dbReference type="GO" id="GO:0005315">
    <property type="term" value="F:phosphate transmembrane transporter activity"/>
    <property type="evidence" value="ECO:0007669"/>
    <property type="project" value="InterPro"/>
</dbReference>
<evidence type="ECO:0000259" key="10">
    <source>
        <dbReference type="PROSITE" id="PS50928"/>
    </source>
</evidence>
<dbReference type="InterPro" id="IPR035906">
    <property type="entry name" value="MetI-like_sf"/>
</dbReference>
<evidence type="ECO:0000313" key="11">
    <source>
        <dbReference type="EMBL" id="TVT29456.1"/>
    </source>
</evidence>
<comment type="function">
    <text evidence="9">Part of the binding-protein-dependent transport system for phosphate; probably responsible for the translocation of the substrate across the membrane.</text>
</comment>
<feature type="transmembrane region" description="Helical" evidence="8">
    <location>
        <begin position="21"/>
        <end position="49"/>
    </location>
</feature>
<keyword evidence="5 8" id="KW-1133">Transmembrane helix</keyword>
<comment type="similarity">
    <text evidence="9">Belongs to the binding-protein-dependent transport system permease family. CysTW subfamily.</text>
</comment>
<keyword evidence="6" id="KW-0921">Nickel transport</keyword>
<comment type="caution">
    <text evidence="11">The sequence shown here is derived from an EMBL/GenBank/DDBJ whole genome shotgun (WGS) entry which is preliminary data.</text>
</comment>
<evidence type="ECO:0000256" key="9">
    <source>
        <dbReference type="RuleBase" id="RU363054"/>
    </source>
</evidence>
<keyword evidence="4 8" id="KW-0812">Transmembrane</keyword>
<dbReference type="GO" id="GO:0006817">
    <property type="term" value="P:phosphate ion transport"/>
    <property type="evidence" value="ECO:0007669"/>
    <property type="project" value="UniProtKB-KW"/>
</dbReference>
<dbReference type="PANTHER" id="PTHR42727:SF1">
    <property type="entry name" value="PHOSPHATE TRANSPORT SYSTEM PERMEASE"/>
    <property type="match status" value="1"/>
</dbReference>
<feature type="transmembrane region" description="Helical" evidence="8">
    <location>
        <begin position="79"/>
        <end position="104"/>
    </location>
</feature>
<dbReference type="EMBL" id="VMSJ01000001">
    <property type="protein sequence ID" value="TVT29456.1"/>
    <property type="molecule type" value="Genomic_DNA"/>
</dbReference>
<keyword evidence="9" id="KW-1003">Cell membrane</keyword>
<dbReference type="OrthoDB" id="9785113at2"/>
<dbReference type="GO" id="GO:0015675">
    <property type="term" value="P:nickel cation transport"/>
    <property type="evidence" value="ECO:0007669"/>
    <property type="project" value="UniProtKB-KW"/>
</dbReference>
<dbReference type="NCBIfam" id="TIGR02138">
    <property type="entry name" value="phosphate_pstC"/>
    <property type="match status" value="1"/>
</dbReference>
<evidence type="ECO:0000256" key="8">
    <source>
        <dbReference type="RuleBase" id="RU363032"/>
    </source>
</evidence>
<evidence type="ECO:0000256" key="7">
    <source>
        <dbReference type="ARBA" id="ARBA00023136"/>
    </source>
</evidence>
<evidence type="ECO:0000256" key="6">
    <source>
        <dbReference type="ARBA" id="ARBA00023112"/>
    </source>
</evidence>
<dbReference type="SUPFAM" id="SSF161098">
    <property type="entry name" value="MetI-like"/>
    <property type="match status" value="1"/>
</dbReference>
<dbReference type="InterPro" id="IPR011864">
    <property type="entry name" value="Phosphate_PstC"/>
</dbReference>
<evidence type="ECO:0000256" key="3">
    <source>
        <dbReference type="ARBA" id="ARBA00022596"/>
    </source>
</evidence>
<keyword evidence="7 8" id="KW-0472">Membrane</keyword>
<evidence type="ECO:0000313" key="12">
    <source>
        <dbReference type="Proteomes" id="UP000315103"/>
    </source>
</evidence>
<dbReference type="GO" id="GO:0005886">
    <property type="term" value="C:plasma membrane"/>
    <property type="evidence" value="ECO:0007669"/>
    <property type="project" value="UniProtKB-SubCell"/>
</dbReference>
<evidence type="ECO:0000256" key="1">
    <source>
        <dbReference type="ARBA" id="ARBA00004141"/>
    </source>
</evidence>
<keyword evidence="6" id="KW-0406">Ion transport</keyword>
<name>A0A558AYX2_9STAP</name>
<reference evidence="11 12" key="1">
    <citation type="submission" date="2019-07" db="EMBL/GenBank/DDBJ databases">
        <title>Salinicoccus cyprini sp. nov., isolated from gastro-intestinal tract of mirror carp, Cyprinus carpio var. specularis, collected from Gobind Sagar Reservoir, Himachal Pradesh, India.</title>
        <authorList>
            <person name="Talwar C."/>
            <person name="Singh A.K."/>
            <person name="Lal R."/>
            <person name="Negi R.K."/>
        </authorList>
    </citation>
    <scope>NUCLEOTIDE SEQUENCE [LARGE SCALE GENOMIC DNA]</scope>
    <source>
        <strain evidence="11 12">CT19</strain>
    </source>
</reference>
<dbReference type="Pfam" id="PF00528">
    <property type="entry name" value="BPD_transp_1"/>
    <property type="match status" value="1"/>
</dbReference>
<keyword evidence="9" id="KW-0592">Phosphate transport</keyword>
<keyword evidence="12" id="KW-1185">Reference proteome</keyword>
<protein>
    <recommendedName>
        <fullName evidence="9">Phosphate transport system permease protein</fullName>
    </recommendedName>
</protein>
<evidence type="ECO:0000256" key="2">
    <source>
        <dbReference type="ARBA" id="ARBA00022448"/>
    </source>
</evidence>
<evidence type="ECO:0000256" key="4">
    <source>
        <dbReference type="ARBA" id="ARBA00022692"/>
    </source>
</evidence>
<proteinExistence type="inferred from homology"/>
<keyword evidence="3" id="KW-0533">Nickel</keyword>
<comment type="subcellular location">
    <subcellularLocation>
        <location evidence="8">Cell membrane</location>
        <topology evidence="8">Multi-pass membrane protein</topology>
    </subcellularLocation>
    <subcellularLocation>
        <location evidence="1">Membrane</location>
        <topology evidence="1">Multi-pass membrane protein</topology>
    </subcellularLocation>
</comment>
<evidence type="ECO:0000256" key="5">
    <source>
        <dbReference type="ARBA" id="ARBA00022989"/>
    </source>
</evidence>
<sequence>MSEYNIQKMISEKKGRRSSAFIEKMVPIILLLITLVSVLTTIGILVTLLSETIVFFTRVSPIEFLTSTEWSAFSSDPQWGIFALIMGTLKITVIAVIFAVPVGLGAAIYLSEYASDRVRRIIKPILEILAGIPTVVYGFFALTFVTPLLRGIWSEVNLFNALSPGLVVGVMIIPMIASLSEDAMSAVPNTMREGALGLGSTRLEMVFKVILPAAISGILSSIVLAVSRAIGETMIVSIAAGSTPNASINILESLQTMTGFIVQVASGDATYGTDTYFSLYAVGMTLFVFTLIMNVVAQWLSRKFREEY</sequence>
<dbReference type="PROSITE" id="PS50928">
    <property type="entry name" value="ABC_TM1"/>
    <property type="match status" value="1"/>
</dbReference>
<dbReference type="PANTHER" id="PTHR42727">
    <property type="entry name" value="PHOSPHATE TRANSPORT SYSTEM PERMEASE PROTEIN"/>
    <property type="match status" value="1"/>
</dbReference>
<gene>
    <name evidence="11" type="primary">pstC</name>
    <name evidence="11" type="ORF">FO441_04005</name>
</gene>
<feature type="domain" description="ABC transmembrane type-1" evidence="10">
    <location>
        <begin position="85"/>
        <end position="297"/>
    </location>
</feature>
<dbReference type="InterPro" id="IPR000515">
    <property type="entry name" value="MetI-like"/>
</dbReference>
<accession>A0A558AYX2</accession>
<dbReference type="Proteomes" id="UP000315103">
    <property type="component" value="Unassembled WGS sequence"/>
</dbReference>
<dbReference type="CDD" id="cd06261">
    <property type="entry name" value="TM_PBP2"/>
    <property type="match status" value="1"/>
</dbReference>
<organism evidence="11 12">
    <name type="scientific">Salinicoccus cyprini</name>
    <dbReference type="NCBI Taxonomy" id="2493691"/>
    <lineage>
        <taxon>Bacteria</taxon>
        <taxon>Bacillati</taxon>
        <taxon>Bacillota</taxon>
        <taxon>Bacilli</taxon>
        <taxon>Bacillales</taxon>
        <taxon>Staphylococcaceae</taxon>
        <taxon>Salinicoccus</taxon>
    </lineage>
</organism>
<feature type="transmembrane region" description="Helical" evidence="8">
    <location>
        <begin position="161"/>
        <end position="184"/>
    </location>
</feature>
<feature type="transmembrane region" description="Helical" evidence="8">
    <location>
        <begin position="205"/>
        <end position="226"/>
    </location>
</feature>
<dbReference type="AlphaFoldDB" id="A0A558AYX2"/>
<dbReference type="Gene3D" id="1.10.3720.10">
    <property type="entry name" value="MetI-like"/>
    <property type="match status" value="1"/>
</dbReference>
<feature type="transmembrane region" description="Helical" evidence="8">
    <location>
        <begin position="277"/>
        <end position="300"/>
    </location>
</feature>
<feature type="transmembrane region" description="Helical" evidence="8">
    <location>
        <begin position="125"/>
        <end position="149"/>
    </location>
</feature>